<proteinExistence type="inferred from homology"/>
<keyword evidence="17" id="KW-0238">DNA-binding</keyword>
<dbReference type="PANTHER" id="PTHR18867">
    <property type="entry name" value="RAD50"/>
    <property type="match status" value="1"/>
</dbReference>
<dbReference type="PANTHER" id="PTHR18867:SF12">
    <property type="entry name" value="DNA REPAIR PROTEIN RAD50"/>
    <property type="match status" value="1"/>
</dbReference>
<feature type="coiled-coil region" evidence="15">
    <location>
        <begin position="531"/>
        <end position="656"/>
    </location>
</feature>
<sequence>MSSIYKLSISGIRSFSDETQETIQFGKPLTLIVGTNGSGKTTIIECLRYATTNELPPNTKNGALFINDPNLHNANETKAQIKLAFVNNKHINMILSKSLMSSKNIKSGSINFKTKENQLMAINHGEKQTISSKIADIEKLIPYHLGVSKSILNYVVFCHQDDSFWPISESSVLKKKFDEIFDSSKFIKILDSIKSINKEINSDIKLINNNVQHLQNDKQKSNLKKSKINELSNEIEFYNDEIESVKTSLEKINENLSTLFTSNQDYERVISKIESLKHDHEKLLKNIELIKLTTEPLNKPREALQDDLNNFTNTIANQLNHINKLKQQIEHYTKEIDENRNELESQNLTLASKRAIADEIHRKKQYLKNLEHEIYDKRLIDPSKVENDIDIALREAKLSLSQHKNQRSNHYKEVIDNINANLERVRETKIKYHQQVEYMTTDYNNNMRKLSQLESKYANVPENQSKLVVLRKQLENKQEMLNEMISNDEVGKIVNKLTENSNLIRKDEFELDSIKNKLKLSRFDSEVLSKIKFLKDINDRTNNEIIEVKNKIQPIHEVTDNLQITYSNKIKEIKDQIEINNEKISNVESKISKSKMNRHYISEQRNQLKIELSELTSKFMQLQKMYNSIYGDELKLEEYTESLNNIEDNYNEELEDSKDIQFLTMFNKRAIAHAEKKHICYLCKRKFDDGFQLSKFLEILEIRTNELSSKKNNDQKTEIKKQCVDKLKAFQNSVQRIKDIREVLLPELDVKEVDLKRDVFNHDEELKTFKSKFQSLDDEMKMLKSIENDVLKYTRVLNEISNNNDEIYKLEQQLSNNDSTMDVTQLEKREVELDNEIKRLRTEIQSLQIDKDLKYNKKVELENDINKMKLSINELELKSLDVVNLEKLIEETKKEIDELNSRIHDTKPNIVQCDSQIQSIFKELKEATNHRDQEIKIFDDKLMILERYHQEFIKIMKEIEVGEATVSEVSINEIIQSIENKKRTVERMVQENVKNNEELRRLELLSADSNNQERNIRANLNLLQYEADLITIEEQIKELDMKKALAQREEYLIKINELQKTQQSYQKNYAVKLGELTQLNKQRVDLIDEVSRDYKDIDVKYSNEYSKLQTKLALATDLTTLYKATDNGVMEFHQTQMLKINNIIDELWKKTYMGNDIETIKIKSDPIAMKKQTDSIASNNRSYNYRVVMIKNGTELDMRGRCSAGQKVLASIIIRIALAECFCLNFGMIALDEPTTNLDDENIESLAKSLHSIIKERSAQKNFQLIIITHDEKFLRCMNAVDFTDHYYKVIRDERLNSTINKVSIATVTE</sequence>
<evidence type="ECO:0000256" key="13">
    <source>
        <dbReference type="ARBA" id="ARBA00023242"/>
    </source>
</evidence>
<evidence type="ECO:0000256" key="11">
    <source>
        <dbReference type="ARBA" id="ARBA00023054"/>
    </source>
</evidence>
<dbReference type="GO" id="GO:0000722">
    <property type="term" value="P:telomere maintenance via recombination"/>
    <property type="evidence" value="ECO:0007669"/>
    <property type="project" value="TreeGrafter"/>
</dbReference>
<dbReference type="Proteomes" id="UP001378960">
    <property type="component" value="Unassembled WGS sequence"/>
</dbReference>
<dbReference type="GO" id="GO:0003691">
    <property type="term" value="F:double-stranded telomeric DNA binding"/>
    <property type="evidence" value="ECO:0007669"/>
    <property type="project" value="TreeGrafter"/>
</dbReference>
<evidence type="ECO:0000256" key="2">
    <source>
        <dbReference type="ARBA" id="ARBA00004123"/>
    </source>
</evidence>
<keyword evidence="12" id="KW-0234">DNA repair</keyword>
<evidence type="ECO:0000256" key="4">
    <source>
        <dbReference type="ARBA" id="ARBA00009439"/>
    </source>
</evidence>
<protein>
    <recommendedName>
        <fullName evidence="5">DNA repair protein RAD50</fullName>
    </recommendedName>
</protein>
<dbReference type="Gene3D" id="1.10.287.1490">
    <property type="match status" value="1"/>
</dbReference>
<feature type="coiled-coil region" evidence="15">
    <location>
        <begin position="197"/>
        <end position="349"/>
    </location>
</feature>
<dbReference type="GO" id="GO:0030870">
    <property type="term" value="C:Mre11 complex"/>
    <property type="evidence" value="ECO:0007669"/>
    <property type="project" value="InterPro"/>
</dbReference>
<feature type="domain" description="Rad50/SbcC-type AAA" evidence="16">
    <location>
        <begin position="6"/>
        <end position="242"/>
    </location>
</feature>
<dbReference type="GO" id="GO:0046872">
    <property type="term" value="F:metal ion binding"/>
    <property type="evidence" value="ECO:0007669"/>
    <property type="project" value="UniProtKB-KW"/>
</dbReference>
<name>A0AAV5R0C1_PICKL</name>
<keyword evidence="6" id="KW-0158">Chromosome</keyword>
<evidence type="ECO:0000256" key="5">
    <source>
        <dbReference type="ARBA" id="ARBA00017893"/>
    </source>
</evidence>
<dbReference type="GO" id="GO:0006302">
    <property type="term" value="P:double-strand break repair"/>
    <property type="evidence" value="ECO:0007669"/>
    <property type="project" value="InterPro"/>
</dbReference>
<reference evidence="17 18" key="1">
    <citation type="journal article" date="2023" name="Elife">
        <title>Identification of key yeast species and microbe-microbe interactions impacting larval growth of Drosophila in the wild.</title>
        <authorList>
            <person name="Mure A."/>
            <person name="Sugiura Y."/>
            <person name="Maeda R."/>
            <person name="Honda K."/>
            <person name="Sakurai N."/>
            <person name="Takahashi Y."/>
            <person name="Watada M."/>
            <person name="Katoh T."/>
            <person name="Gotoh A."/>
            <person name="Gotoh Y."/>
            <person name="Taniguchi I."/>
            <person name="Nakamura K."/>
            <person name="Hayashi T."/>
            <person name="Katayama T."/>
            <person name="Uemura T."/>
            <person name="Hattori Y."/>
        </authorList>
    </citation>
    <scope>NUCLEOTIDE SEQUENCE [LARGE SCALE GENOMIC DNA]</scope>
    <source>
        <strain evidence="17 18">PK-24</strain>
    </source>
</reference>
<evidence type="ECO:0000256" key="12">
    <source>
        <dbReference type="ARBA" id="ARBA00023204"/>
    </source>
</evidence>
<dbReference type="Pfam" id="PF13558">
    <property type="entry name" value="SbcC_Walker_B"/>
    <property type="match status" value="1"/>
</dbReference>
<dbReference type="Gene3D" id="3.40.50.300">
    <property type="entry name" value="P-loop containing nucleotide triphosphate hydrolases"/>
    <property type="match status" value="2"/>
</dbReference>
<dbReference type="GO" id="GO:0070192">
    <property type="term" value="P:chromosome organization involved in meiotic cell cycle"/>
    <property type="evidence" value="ECO:0007669"/>
    <property type="project" value="TreeGrafter"/>
</dbReference>
<keyword evidence="13" id="KW-0539">Nucleus</keyword>
<dbReference type="InterPro" id="IPR004584">
    <property type="entry name" value="Rad50_eukaryotes"/>
</dbReference>
<dbReference type="GO" id="GO:0051880">
    <property type="term" value="F:G-quadruplex DNA binding"/>
    <property type="evidence" value="ECO:0007669"/>
    <property type="project" value="TreeGrafter"/>
</dbReference>
<keyword evidence="10" id="KW-0862">Zinc</keyword>
<keyword evidence="11 15" id="KW-0175">Coiled coil</keyword>
<evidence type="ECO:0000256" key="14">
    <source>
        <dbReference type="ARBA" id="ARBA00049360"/>
    </source>
</evidence>
<evidence type="ECO:0000313" key="17">
    <source>
        <dbReference type="EMBL" id="GMM45003.1"/>
    </source>
</evidence>
<dbReference type="FunFam" id="3.40.50.300:FF:001195">
    <property type="entry name" value="DNA repair protein rad50"/>
    <property type="match status" value="1"/>
</dbReference>
<comment type="similarity">
    <text evidence="4">Belongs to the SMC family. RAD50 subfamily.</text>
</comment>
<comment type="caution">
    <text evidence="17">The sequence shown here is derived from an EMBL/GenBank/DDBJ whole genome shotgun (WGS) entry which is preliminary data.</text>
</comment>
<gene>
    <name evidence="17" type="ORF">DAPK24_015780</name>
</gene>
<dbReference type="SUPFAM" id="SSF52540">
    <property type="entry name" value="P-loop containing nucleoside triphosphate hydrolases"/>
    <property type="match status" value="1"/>
</dbReference>
<evidence type="ECO:0000259" key="16">
    <source>
        <dbReference type="Pfam" id="PF13476"/>
    </source>
</evidence>
<evidence type="ECO:0000256" key="1">
    <source>
        <dbReference type="ARBA" id="ARBA00001947"/>
    </source>
</evidence>
<evidence type="ECO:0000256" key="3">
    <source>
        <dbReference type="ARBA" id="ARBA00004286"/>
    </source>
</evidence>
<evidence type="ECO:0000256" key="9">
    <source>
        <dbReference type="ARBA" id="ARBA00022801"/>
    </source>
</evidence>
<organism evidence="17 18">
    <name type="scientific">Pichia kluyveri</name>
    <name type="common">Yeast</name>
    <dbReference type="NCBI Taxonomy" id="36015"/>
    <lineage>
        <taxon>Eukaryota</taxon>
        <taxon>Fungi</taxon>
        <taxon>Dikarya</taxon>
        <taxon>Ascomycota</taxon>
        <taxon>Saccharomycotina</taxon>
        <taxon>Pichiomycetes</taxon>
        <taxon>Pichiales</taxon>
        <taxon>Pichiaceae</taxon>
        <taxon>Pichia</taxon>
    </lineage>
</organism>
<dbReference type="GO" id="GO:0000794">
    <property type="term" value="C:condensed nuclear chromosome"/>
    <property type="evidence" value="ECO:0007669"/>
    <property type="project" value="TreeGrafter"/>
</dbReference>
<keyword evidence="7" id="KW-0479">Metal-binding</keyword>
<evidence type="ECO:0000256" key="15">
    <source>
        <dbReference type="SAM" id="Coils"/>
    </source>
</evidence>
<dbReference type="GO" id="GO:0043047">
    <property type="term" value="F:single-stranded telomeric DNA binding"/>
    <property type="evidence" value="ECO:0007669"/>
    <property type="project" value="TreeGrafter"/>
</dbReference>
<dbReference type="Pfam" id="PF13476">
    <property type="entry name" value="AAA_23"/>
    <property type="match status" value="1"/>
</dbReference>
<feature type="coiled-coil region" evidence="15">
    <location>
        <begin position="783"/>
        <end position="902"/>
    </location>
</feature>
<comment type="subcellular location">
    <subcellularLocation>
        <location evidence="3">Chromosome</location>
    </subcellularLocation>
    <subcellularLocation>
        <location evidence="2">Nucleus</location>
    </subcellularLocation>
</comment>
<dbReference type="FunFam" id="3.40.50.300:FF:000947">
    <property type="entry name" value="DNA repair protein RAD50"/>
    <property type="match status" value="1"/>
</dbReference>
<keyword evidence="8" id="KW-0227">DNA damage</keyword>
<accession>A0AAV5R0C1</accession>
<dbReference type="NCBIfam" id="TIGR00606">
    <property type="entry name" value="rad50"/>
    <property type="match status" value="1"/>
</dbReference>
<evidence type="ECO:0000256" key="10">
    <source>
        <dbReference type="ARBA" id="ARBA00022833"/>
    </source>
</evidence>
<evidence type="ECO:0000256" key="6">
    <source>
        <dbReference type="ARBA" id="ARBA00022454"/>
    </source>
</evidence>
<feature type="coiled-coil region" evidence="15">
    <location>
        <begin position="971"/>
        <end position="1068"/>
    </location>
</feature>
<dbReference type="GO" id="GO:0016887">
    <property type="term" value="F:ATP hydrolysis activity"/>
    <property type="evidence" value="ECO:0007669"/>
    <property type="project" value="InterPro"/>
</dbReference>
<dbReference type="InterPro" id="IPR027417">
    <property type="entry name" value="P-loop_NTPase"/>
</dbReference>
<evidence type="ECO:0000313" key="18">
    <source>
        <dbReference type="Proteomes" id="UP001378960"/>
    </source>
</evidence>
<evidence type="ECO:0000256" key="8">
    <source>
        <dbReference type="ARBA" id="ARBA00022763"/>
    </source>
</evidence>
<comment type="cofactor">
    <cofactor evidence="1">
        <name>Zn(2+)</name>
        <dbReference type="ChEBI" id="CHEBI:29105"/>
    </cofactor>
</comment>
<evidence type="ECO:0000256" key="7">
    <source>
        <dbReference type="ARBA" id="ARBA00022723"/>
    </source>
</evidence>
<comment type="catalytic activity">
    <reaction evidence="14">
        <text>ATP + H2O = ADP + phosphate + H(+)</text>
        <dbReference type="Rhea" id="RHEA:13065"/>
        <dbReference type="ChEBI" id="CHEBI:15377"/>
        <dbReference type="ChEBI" id="CHEBI:15378"/>
        <dbReference type="ChEBI" id="CHEBI:30616"/>
        <dbReference type="ChEBI" id="CHEBI:43474"/>
        <dbReference type="ChEBI" id="CHEBI:456216"/>
    </reaction>
</comment>
<dbReference type="EMBL" id="BTGB01000001">
    <property type="protein sequence ID" value="GMM45003.1"/>
    <property type="molecule type" value="Genomic_DNA"/>
</dbReference>
<dbReference type="GO" id="GO:0007004">
    <property type="term" value="P:telomere maintenance via telomerase"/>
    <property type="evidence" value="ECO:0007669"/>
    <property type="project" value="TreeGrafter"/>
</dbReference>
<keyword evidence="9" id="KW-0378">Hydrolase</keyword>
<dbReference type="InterPro" id="IPR038729">
    <property type="entry name" value="Rad50/SbcC_AAA"/>
</dbReference>
<keyword evidence="18" id="KW-1185">Reference proteome</keyword>